<dbReference type="KEGG" id="mabb:MASS_1529"/>
<organism evidence="2 3">
    <name type="scientific">Mycobacteroides abscessus subsp. bolletii 50594</name>
    <dbReference type="NCBI Taxonomy" id="1303024"/>
    <lineage>
        <taxon>Bacteria</taxon>
        <taxon>Bacillati</taxon>
        <taxon>Actinomycetota</taxon>
        <taxon>Actinomycetes</taxon>
        <taxon>Mycobacteriales</taxon>
        <taxon>Mycobacteriaceae</taxon>
        <taxon>Mycobacteroides</taxon>
        <taxon>Mycobacteroides abscessus</taxon>
    </lineage>
</organism>
<dbReference type="GO" id="GO:0004540">
    <property type="term" value="F:RNA nuclease activity"/>
    <property type="evidence" value="ECO:0007669"/>
    <property type="project" value="InterPro"/>
</dbReference>
<feature type="domain" description="NYN" evidence="1">
    <location>
        <begin position="5"/>
        <end position="171"/>
    </location>
</feature>
<dbReference type="Pfam" id="PF01936">
    <property type="entry name" value="NYN"/>
    <property type="match status" value="1"/>
</dbReference>
<reference evidence="2 3" key="1">
    <citation type="journal article" date="2013" name="Genome Announc.">
        <title>Complete Genome Sequence of Mycobacterium massiliense Clinical Strain Asan 50594, Belonging to the Type II Genotype.</title>
        <authorList>
            <person name="Kim B.J."/>
            <person name="Kim B.R."/>
            <person name="Hong S.H."/>
            <person name="Seok S.H."/>
            <person name="Kook Y.H."/>
            <person name="Kim B.J."/>
        </authorList>
    </citation>
    <scope>NUCLEOTIDE SEQUENCE [LARGE SCALE GENOMIC DNA]</scope>
    <source>
        <strain evidence="2 3">50594</strain>
    </source>
</reference>
<sequence length="208" mass="23354">MPMSTNVYIDGFNLYYGVLKGTAHRWLDLEKMCQVYLPGHTINRIRYFTAKVTPTPNDPDIGNRQQVYLRALRTLPSVSIHEGHFLRHNVRMAHAYPPPNTVEVIKTEEKGSDVNLATYLLADAFRNDASRFVVVTSDSDFLAPLTLVRKELGKDVGILKPNTRPSHGLNRCSPSFTKTIRKGALTACQLPDPVVCMDGTRLSKPSTW</sequence>
<protein>
    <recommendedName>
        <fullName evidence="1">NYN domain-containing protein</fullName>
    </recommendedName>
</protein>
<accession>A0AB33A8U4</accession>
<name>A0AB33A8U4_9MYCO</name>
<gene>
    <name evidence="2" type="ORF">MASS_1529</name>
</gene>
<proteinExistence type="predicted"/>
<dbReference type="InterPro" id="IPR021139">
    <property type="entry name" value="NYN"/>
</dbReference>
<dbReference type="AlphaFoldDB" id="A0AB33A8U4"/>
<dbReference type="Gene3D" id="3.40.50.1010">
    <property type="entry name" value="5'-nuclease"/>
    <property type="match status" value="1"/>
</dbReference>
<dbReference type="EMBL" id="CP004374">
    <property type="protein sequence ID" value="AGM28131.1"/>
    <property type="molecule type" value="Genomic_DNA"/>
</dbReference>
<evidence type="ECO:0000313" key="3">
    <source>
        <dbReference type="Proteomes" id="UP000013961"/>
    </source>
</evidence>
<evidence type="ECO:0000313" key="2">
    <source>
        <dbReference type="EMBL" id="AGM28131.1"/>
    </source>
</evidence>
<dbReference type="CDD" id="cd18722">
    <property type="entry name" value="PIN_NicB-like"/>
    <property type="match status" value="1"/>
</dbReference>
<dbReference type="Proteomes" id="UP000013961">
    <property type="component" value="Chromosome"/>
</dbReference>
<evidence type="ECO:0000259" key="1">
    <source>
        <dbReference type="Pfam" id="PF01936"/>
    </source>
</evidence>